<accession>X1HL75</accession>
<evidence type="ECO:0000313" key="1">
    <source>
        <dbReference type="EMBL" id="GAH70891.1"/>
    </source>
</evidence>
<gene>
    <name evidence="1" type="ORF">S03H2_49246</name>
</gene>
<organism evidence="1">
    <name type="scientific">marine sediment metagenome</name>
    <dbReference type="NCBI Taxonomy" id="412755"/>
    <lineage>
        <taxon>unclassified sequences</taxon>
        <taxon>metagenomes</taxon>
        <taxon>ecological metagenomes</taxon>
    </lineage>
</organism>
<proteinExistence type="predicted"/>
<name>X1HL75_9ZZZZ</name>
<feature type="non-terminal residue" evidence="1">
    <location>
        <position position="1"/>
    </location>
</feature>
<sequence length="91" mass="10158">RKRIKMKSLKKKTIATLLIAIFMISAFTVAVNAAMYDDIQQGGIGTVELVDTFYKSATHSAKLILPDGSGSGDEARIKFDYDAERYRIYGY</sequence>
<reference evidence="1" key="1">
    <citation type="journal article" date="2014" name="Front. Microbiol.">
        <title>High frequency of phylogenetically diverse reductive dehalogenase-homologous genes in deep subseafloor sedimentary metagenomes.</title>
        <authorList>
            <person name="Kawai M."/>
            <person name="Futagami T."/>
            <person name="Toyoda A."/>
            <person name="Takaki Y."/>
            <person name="Nishi S."/>
            <person name="Hori S."/>
            <person name="Arai W."/>
            <person name="Tsubouchi T."/>
            <person name="Morono Y."/>
            <person name="Uchiyama I."/>
            <person name="Ito T."/>
            <person name="Fujiyama A."/>
            <person name="Inagaki F."/>
            <person name="Takami H."/>
        </authorList>
    </citation>
    <scope>NUCLEOTIDE SEQUENCE</scope>
    <source>
        <strain evidence="1">Expedition CK06-06</strain>
    </source>
</reference>
<dbReference type="AlphaFoldDB" id="X1HL75"/>
<comment type="caution">
    <text evidence="1">The sequence shown here is derived from an EMBL/GenBank/DDBJ whole genome shotgun (WGS) entry which is preliminary data.</text>
</comment>
<protein>
    <submittedName>
        <fullName evidence="1">Uncharacterized protein</fullName>
    </submittedName>
</protein>
<dbReference type="EMBL" id="BARU01031104">
    <property type="protein sequence ID" value="GAH70891.1"/>
    <property type="molecule type" value="Genomic_DNA"/>
</dbReference>